<dbReference type="OrthoDB" id="9801810at2"/>
<dbReference type="InterPro" id="IPR050486">
    <property type="entry name" value="Mannose-1P_guanyltransferase"/>
</dbReference>
<dbReference type="Proteomes" id="UP000295198">
    <property type="component" value="Unassembled WGS sequence"/>
</dbReference>
<dbReference type="GO" id="GO:0016740">
    <property type="term" value="F:transferase activity"/>
    <property type="evidence" value="ECO:0007669"/>
    <property type="project" value="UniProtKB-KW"/>
</dbReference>
<keyword evidence="2" id="KW-0808">Transferase</keyword>
<name>A0A4Q4ZC07_9ACTN</name>
<dbReference type="InterPro" id="IPR005835">
    <property type="entry name" value="NTP_transferase_dom"/>
</dbReference>
<sequence>MKAVLLAAGLGTRLRPLTDHTPKCLVQVGGRTLLDTWLDALAGAGVDEVLVNLHHLPHLVEAHLLTRRVGPVVHTVLEPVLLGSAGTLRANAAFLRGEEMFLALNADNLTDFDPAVLVAAHRTGGQAATLSVFHAPDPTQCGIVEVTDGLVTGFEEKPAHPRSDLANAGMYAFGPEVLDLVEGPDPRDIGFHLLPRLVGRAGVVDLGDAWLCDIGTPEALDRARREWIGRRSA</sequence>
<reference evidence="2 3" key="1">
    <citation type="submission" date="2019-01" db="EMBL/GenBank/DDBJ databases">
        <title>Nocardioides guangzhouensis sp. nov., an actinobacterium isolated from soil.</title>
        <authorList>
            <person name="Fu Y."/>
            <person name="Cai Y."/>
            <person name="Lin Z."/>
            <person name="Chen P."/>
        </authorList>
    </citation>
    <scope>NUCLEOTIDE SEQUENCE [LARGE SCALE GENOMIC DNA]</scope>
    <source>
        <strain evidence="2 3">130</strain>
    </source>
</reference>
<dbReference type="EMBL" id="SDKM01000016">
    <property type="protein sequence ID" value="RYP85560.1"/>
    <property type="molecule type" value="Genomic_DNA"/>
</dbReference>
<feature type="domain" description="Nucleotidyl transferase" evidence="1">
    <location>
        <begin position="2"/>
        <end position="224"/>
    </location>
</feature>
<evidence type="ECO:0000259" key="1">
    <source>
        <dbReference type="Pfam" id="PF00483"/>
    </source>
</evidence>
<dbReference type="Pfam" id="PF00483">
    <property type="entry name" value="NTP_transferase"/>
    <property type="match status" value="1"/>
</dbReference>
<dbReference type="RefSeq" id="WP_134717716.1">
    <property type="nucleotide sequence ID" value="NZ_SDKM01000016.1"/>
</dbReference>
<protein>
    <submittedName>
        <fullName evidence="2">Nucleotidyltransferase family protein</fullName>
    </submittedName>
</protein>
<dbReference type="Gene3D" id="3.90.550.10">
    <property type="entry name" value="Spore Coat Polysaccharide Biosynthesis Protein SpsA, Chain A"/>
    <property type="match status" value="1"/>
</dbReference>
<dbReference type="InterPro" id="IPR029044">
    <property type="entry name" value="Nucleotide-diphossugar_trans"/>
</dbReference>
<evidence type="ECO:0000313" key="2">
    <source>
        <dbReference type="EMBL" id="RYP85560.1"/>
    </source>
</evidence>
<keyword evidence="3" id="KW-1185">Reference proteome</keyword>
<dbReference type="PANTHER" id="PTHR22572">
    <property type="entry name" value="SUGAR-1-PHOSPHATE GUANYL TRANSFERASE"/>
    <property type="match status" value="1"/>
</dbReference>
<organism evidence="2 3">
    <name type="scientific">Nocardioides guangzhouensis</name>
    <dbReference type="NCBI Taxonomy" id="2497878"/>
    <lineage>
        <taxon>Bacteria</taxon>
        <taxon>Bacillati</taxon>
        <taxon>Actinomycetota</taxon>
        <taxon>Actinomycetes</taxon>
        <taxon>Propionibacteriales</taxon>
        <taxon>Nocardioidaceae</taxon>
        <taxon>Nocardioides</taxon>
    </lineage>
</organism>
<comment type="caution">
    <text evidence="2">The sequence shown here is derived from an EMBL/GenBank/DDBJ whole genome shotgun (WGS) entry which is preliminary data.</text>
</comment>
<accession>A0A4Q4ZC07</accession>
<proteinExistence type="predicted"/>
<evidence type="ECO:0000313" key="3">
    <source>
        <dbReference type="Proteomes" id="UP000295198"/>
    </source>
</evidence>
<gene>
    <name evidence="2" type="ORF">EKO23_12455</name>
</gene>
<dbReference type="CDD" id="cd04181">
    <property type="entry name" value="NTP_transferase"/>
    <property type="match status" value="1"/>
</dbReference>
<dbReference type="SUPFAM" id="SSF53448">
    <property type="entry name" value="Nucleotide-diphospho-sugar transferases"/>
    <property type="match status" value="1"/>
</dbReference>
<dbReference type="AlphaFoldDB" id="A0A4Q4ZC07"/>